<evidence type="ECO:0000313" key="2">
    <source>
        <dbReference type="Proteomes" id="UP000256869"/>
    </source>
</evidence>
<organism evidence="1 2">
    <name type="scientific">Cohnella lupini</name>
    <dbReference type="NCBI Taxonomy" id="1294267"/>
    <lineage>
        <taxon>Bacteria</taxon>
        <taxon>Bacillati</taxon>
        <taxon>Bacillota</taxon>
        <taxon>Bacilli</taxon>
        <taxon>Bacillales</taxon>
        <taxon>Paenibacillaceae</taxon>
        <taxon>Cohnella</taxon>
    </lineage>
</organism>
<dbReference type="AlphaFoldDB" id="A0A3D9IV29"/>
<dbReference type="Proteomes" id="UP000256869">
    <property type="component" value="Unassembled WGS sequence"/>
</dbReference>
<evidence type="ECO:0000313" key="1">
    <source>
        <dbReference type="EMBL" id="RED65638.1"/>
    </source>
</evidence>
<proteinExistence type="predicted"/>
<protein>
    <submittedName>
        <fullName evidence="1">Uncharacterized protein</fullName>
    </submittedName>
</protein>
<dbReference type="EMBL" id="QRDY01000001">
    <property type="protein sequence ID" value="RED65638.1"/>
    <property type="molecule type" value="Genomic_DNA"/>
</dbReference>
<sequence>MKYNDAVQKFDAISKQIESVQQEIGEKRGFRLFG</sequence>
<keyword evidence="2" id="KW-1185">Reference proteome</keyword>
<accession>A0A3D9IV29</accession>
<name>A0A3D9IV29_9BACL</name>
<gene>
    <name evidence="1" type="ORF">DFP95_101126</name>
</gene>
<comment type="caution">
    <text evidence="1">The sequence shown here is derived from an EMBL/GenBank/DDBJ whole genome shotgun (WGS) entry which is preliminary data.</text>
</comment>
<reference evidence="1 2" key="1">
    <citation type="submission" date="2018-07" db="EMBL/GenBank/DDBJ databases">
        <title>Genomic Encyclopedia of Type Strains, Phase III (KMG-III): the genomes of soil and plant-associated and newly described type strains.</title>
        <authorList>
            <person name="Whitman W."/>
        </authorList>
    </citation>
    <scope>NUCLEOTIDE SEQUENCE [LARGE SCALE GENOMIC DNA]</scope>
    <source>
        <strain evidence="1 2">CECT 8236</strain>
    </source>
</reference>